<sequence>MWQMESDCRYADKAIWVGVGQRGREACVSTCPCKPVSIPGRLFSPLHGSAVLNAAAKEKNKVREREVFTKKDVEQQDKT</sequence>
<proteinExistence type="predicted"/>
<keyword evidence="2" id="KW-1185">Reference proteome</keyword>
<dbReference type="AlphaFoldDB" id="A0A4Z2HUI2"/>
<reference evidence="1 2" key="1">
    <citation type="submission" date="2019-03" db="EMBL/GenBank/DDBJ databases">
        <title>First draft genome of Liparis tanakae, snailfish: a comprehensive survey of snailfish specific genes.</title>
        <authorList>
            <person name="Kim W."/>
            <person name="Song I."/>
            <person name="Jeong J.-H."/>
            <person name="Kim D."/>
            <person name="Kim S."/>
            <person name="Ryu S."/>
            <person name="Song J.Y."/>
            <person name="Lee S.K."/>
        </authorList>
    </citation>
    <scope>NUCLEOTIDE SEQUENCE [LARGE SCALE GENOMIC DNA]</scope>
    <source>
        <tissue evidence="1">Muscle</tissue>
    </source>
</reference>
<protein>
    <submittedName>
        <fullName evidence="1">Uncharacterized protein</fullName>
    </submittedName>
</protein>
<name>A0A4Z2HUI2_9TELE</name>
<evidence type="ECO:0000313" key="1">
    <source>
        <dbReference type="EMBL" id="TNN69338.1"/>
    </source>
</evidence>
<evidence type="ECO:0000313" key="2">
    <source>
        <dbReference type="Proteomes" id="UP000314294"/>
    </source>
</evidence>
<comment type="caution">
    <text evidence="1">The sequence shown here is derived from an EMBL/GenBank/DDBJ whole genome shotgun (WGS) entry which is preliminary data.</text>
</comment>
<gene>
    <name evidence="1" type="ORF">EYF80_020489</name>
</gene>
<dbReference type="EMBL" id="SRLO01000177">
    <property type="protein sequence ID" value="TNN69338.1"/>
    <property type="molecule type" value="Genomic_DNA"/>
</dbReference>
<dbReference type="Proteomes" id="UP000314294">
    <property type="component" value="Unassembled WGS sequence"/>
</dbReference>
<accession>A0A4Z2HUI2</accession>
<organism evidence="1 2">
    <name type="scientific">Liparis tanakae</name>
    <name type="common">Tanaka's snailfish</name>
    <dbReference type="NCBI Taxonomy" id="230148"/>
    <lineage>
        <taxon>Eukaryota</taxon>
        <taxon>Metazoa</taxon>
        <taxon>Chordata</taxon>
        <taxon>Craniata</taxon>
        <taxon>Vertebrata</taxon>
        <taxon>Euteleostomi</taxon>
        <taxon>Actinopterygii</taxon>
        <taxon>Neopterygii</taxon>
        <taxon>Teleostei</taxon>
        <taxon>Neoteleostei</taxon>
        <taxon>Acanthomorphata</taxon>
        <taxon>Eupercaria</taxon>
        <taxon>Perciformes</taxon>
        <taxon>Cottioidei</taxon>
        <taxon>Cottales</taxon>
        <taxon>Liparidae</taxon>
        <taxon>Liparis</taxon>
    </lineage>
</organism>